<dbReference type="AlphaFoldDB" id="E6UI80"/>
<protein>
    <submittedName>
        <fullName evidence="1">Uncharacterized protein</fullName>
    </submittedName>
</protein>
<dbReference type="Proteomes" id="UP000006919">
    <property type="component" value="Chromosome"/>
</dbReference>
<organism evidence="1 2">
    <name type="scientific">Ruminococcus albus (strain ATCC 27210 / DSM 20455 / JCM 14654 / NCDO 2250 / 7)</name>
    <dbReference type="NCBI Taxonomy" id="697329"/>
    <lineage>
        <taxon>Bacteria</taxon>
        <taxon>Bacillati</taxon>
        <taxon>Bacillota</taxon>
        <taxon>Clostridia</taxon>
        <taxon>Eubacteriales</taxon>
        <taxon>Oscillospiraceae</taxon>
        <taxon>Ruminococcus</taxon>
    </lineage>
</organism>
<evidence type="ECO:0000313" key="2">
    <source>
        <dbReference type="Proteomes" id="UP000006919"/>
    </source>
</evidence>
<reference evidence="1 2" key="1">
    <citation type="journal article" date="2011" name="J. Bacteriol.">
        <title>Complete genome of the cellulolytic ruminal bacterium Ruminococcus albus 7.</title>
        <authorList>
            <person name="Suen G."/>
            <person name="Stevenson D.M."/>
            <person name="Bruce D.C."/>
            <person name="Chertkov O."/>
            <person name="Copeland A."/>
            <person name="Cheng J.F."/>
            <person name="Detter C."/>
            <person name="Detter J.C."/>
            <person name="Goodwin L.A."/>
            <person name="Han C.S."/>
            <person name="Hauser L.J."/>
            <person name="Ivanova N.N."/>
            <person name="Kyrpides N.C."/>
            <person name="Land M.L."/>
            <person name="Lapidus A."/>
            <person name="Lucas S."/>
            <person name="Ovchinnikova G."/>
            <person name="Pitluck S."/>
            <person name="Tapia R."/>
            <person name="Woyke T."/>
            <person name="Boyum J."/>
            <person name="Mead D."/>
            <person name="Weimer P.J."/>
        </authorList>
    </citation>
    <scope>NUCLEOTIDE SEQUENCE [LARGE SCALE GENOMIC DNA]</scope>
    <source>
        <strain evidence="2">ATCC 27210 / DSM 20455 / JCM 14654 / NCDO 2250 / 7</strain>
    </source>
</reference>
<sequence>MGRSLNINHVLNADKLTKAQFKKQFTDMMKAKGYTSAKEEDAELCYELVFSADRKWVTILFEDDTEAKNKASAFARDLGMQVLSVELVDSDFAELTLFGLNGAPVDTMFLGEPYFDEVPEPSPLKWQTMLGIDWAKVEEIQQGDHTFAEDALCEFGEVIGCENILADYYCVSGNAERLFFKRAGKKKLTLDSAYKQIFGEKLIPIGFKYIGGRSFVRVINNEIIQTVSFIKETTMRGYFFSDGSDVRYNIYYGVSSIYSNNLLIKPDSCCSGFETLCHCYISNYCIYGRNDEYLRQIKEFYFKSYEQKSLLQSMSNALNVFEKIVLPLFDKSLDLESTLYYFDNISVPSFSRALYLKLDDPKAFFEKIKERKIQELEYSIQNGLNQKVPEKYDEYIEKIEKRITDYLSFIDETKKDKNEYNNKRERLSNNRECNLEIIKQQINR</sequence>
<accession>E6UI80</accession>
<dbReference type="RefSeq" id="WP_013498306.1">
    <property type="nucleotide sequence ID" value="NC_014833.1"/>
</dbReference>
<dbReference type="KEGG" id="ral:Rumal_1641"/>
<gene>
    <name evidence="1" type="ordered locus">Rumal_1641</name>
</gene>
<evidence type="ECO:0000313" key="1">
    <source>
        <dbReference type="EMBL" id="ADU22141.1"/>
    </source>
</evidence>
<proteinExistence type="predicted"/>
<name>E6UI80_RUMA7</name>
<dbReference type="STRING" id="697329.Rumal_1641"/>
<dbReference type="HOGENOM" id="CLU_616606_0_0_9"/>
<dbReference type="EMBL" id="CP002403">
    <property type="protein sequence ID" value="ADU22141.1"/>
    <property type="molecule type" value="Genomic_DNA"/>
</dbReference>